<evidence type="ECO:0000313" key="3">
    <source>
        <dbReference type="Proteomes" id="UP000091956"/>
    </source>
</evidence>
<dbReference type="RefSeq" id="XP_018128440.2">
    <property type="nucleotide sequence ID" value="XM_018275720.2"/>
</dbReference>
<dbReference type="Pfam" id="PF05704">
    <property type="entry name" value="Caps_synth"/>
    <property type="match status" value="1"/>
</dbReference>
<name>A0A1B8GFV3_9PEZI</name>
<feature type="region of interest" description="Disordered" evidence="1">
    <location>
        <begin position="1"/>
        <end position="23"/>
    </location>
</feature>
<protein>
    <recommendedName>
        <fullName evidence="4">Capsule polysaccharide biosynthesis protein</fullName>
    </recommendedName>
</protein>
<dbReference type="EMBL" id="KV460241">
    <property type="protein sequence ID" value="OBT94707.2"/>
    <property type="molecule type" value="Genomic_DNA"/>
</dbReference>
<dbReference type="GeneID" id="28839653"/>
<dbReference type="GO" id="GO:0016757">
    <property type="term" value="F:glycosyltransferase activity"/>
    <property type="evidence" value="ECO:0007669"/>
    <property type="project" value="InterPro"/>
</dbReference>
<sequence length="417" mass="47077">MVSTSELESSTTSTTSTPLTPQSLKSSDLVLVPSSRLDIRSDQEITAWLQTPHPITSDKNVWAFWHSGFSQMSPWVQRNVINWVRRLGPEWTVHILDRVPGSATNISHIIDSSFFPAAFNEHTMSGPHVGPHSADLIRLPLLYLYGGVWMDAGTFLFRHIDDICWKTIEDTNTPYQMAGFVIEIRPGVDAMLNGFIAAKRGNGFIKRWHDIYVALWEGVTESKGFHAHPLLRHLPLLSPPVDKLNCPDLGVLMEAFSDYLAHFLCFERLRKLVDPADGFDGPKYYRENMFLVPAMQETYYFQMMTGWNGIKQFDLLATRRDGVHDEKYLEAEKFVDDMLANTSTMKLSHGPPGALSSFLADLWDDPKNHHADNEPGTFAAYLRYGSVHLDQTRVLEPLQAAPTIEEVLHVGVLEVPA</sequence>
<keyword evidence="3" id="KW-1185">Reference proteome</keyword>
<accession>A0A1B8GFV3</accession>
<dbReference type="Proteomes" id="UP000091956">
    <property type="component" value="Unassembled WGS sequence"/>
</dbReference>
<dbReference type="AlphaFoldDB" id="A0A1B8GFV3"/>
<reference evidence="2 3" key="1">
    <citation type="submission" date="2016-03" db="EMBL/GenBank/DDBJ databases">
        <title>Comparative genomics of Pseudogymnoascus destructans, the fungus causing white-nose syndrome of bats.</title>
        <authorList>
            <person name="Palmer J.M."/>
            <person name="Drees K.P."/>
            <person name="Foster J.T."/>
            <person name="Lindner D.L."/>
        </authorList>
    </citation>
    <scope>NUCLEOTIDE SEQUENCE [LARGE SCALE GENOMIC DNA]</scope>
    <source>
        <strain evidence="2 3">UAMH 10579</strain>
    </source>
</reference>
<dbReference type="InterPro" id="IPR008441">
    <property type="entry name" value="AfumC-like_glycosyl_Trfase"/>
</dbReference>
<reference evidence="3" key="2">
    <citation type="journal article" date="2018" name="Nat. Commun.">
        <title>Extreme sensitivity to ultraviolet light in the fungal pathogen causing white-nose syndrome of bats.</title>
        <authorList>
            <person name="Palmer J.M."/>
            <person name="Drees K.P."/>
            <person name="Foster J.T."/>
            <person name="Lindner D.L."/>
        </authorList>
    </citation>
    <scope>NUCLEOTIDE SEQUENCE [LARGE SCALE GENOMIC DNA]</scope>
    <source>
        <strain evidence="3">UAMH 10579</strain>
    </source>
</reference>
<organism evidence="2 3">
    <name type="scientific">Pseudogymnoascus verrucosus</name>
    <dbReference type="NCBI Taxonomy" id="342668"/>
    <lineage>
        <taxon>Eukaryota</taxon>
        <taxon>Fungi</taxon>
        <taxon>Dikarya</taxon>
        <taxon>Ascomycota</taxon>
        <taxon>Pezizomycotina</taxon>
        <taxon>Leotiomycetes</taxon>
        <taxon>Thelebolales</taxon>
        <taxon>Thelebolaceae</taxon>
        <taxon>Pseudogymnoascus</taxon>
    </lineage>
</organism>
<evidence type="ECO:0008006" key="4">
    <source>
        <dbReference type="Google" id="ProtNLM"/>
    </source>
</evidence>
<dbReference type="InterPro" id="IPR029044">
    <property type="entry name" value="Nucleotide-diphossugar_trans"/>
</dbReference>
<dbReference type="SUPFAM" id="SSF53448">
    <property type="entry name" value="Nucleotide-diphospho-sugar transferases"/>
    <property type="match status" value="1"/>
</dbReference>
<evidence type="ECO:0000313" key="2">
    <source>
        <dbReference type="EMBL" id="OBT94707.2"/>
    </source>
</evidence>
<proteinExistence type="predicted"/>
<gene>
    <name evidence="2" type="ORF">VE01_06267</name>
</gene>
<evidence type="ECO:0000256" key="1">
    <source>
        <dbReference type="SAM" id="MobiDB-lite"/>
    </source>
</evidence>
<dbReference type="Gene3D" id="3.90.550.20">
    <property type="match status" value="1"/>
</dbReference>